<dbReference type="InterPro" id="IPR012910">
    <property type="entry name" value="Plug_dom"/>
</dbReference>
<evidence type="ECO:0000259" key="14">
    <source>
        <dbReference type="Pfam" id="PF00593"/>
    </source>
</evidence>
<sequence length="1094" mass="115442">MKFTVLARSTALASSLLLFAGTASAQQGTDSAAAPGAGTSLSAPQDETRTNADGEPATDGVIVVTGSRLSRPNDVSPAPITTVSAAELTQTARVSIGDVLNDLPQLQSTFSQQNSTRFLGTAGLNLLDLRGLGTARTLVLVNGRRHVASNILGGATAVDINTIPTDLLEGVDILTGGVSAVYGSDALAGVVNFRLKTNYEGLQLRAQGSITDEGDAGSYFISATGGKNFADGRGNVAISLEYARSEDFFASDRRQYRQADGFITTGIDAAGPGLNGLPNFNGVPDAIFMRDIRVGTFSDGGLVSIAGAGIGATSPAACGRDPLGRAYTCNFLFQPGGSLAQQTGTRVGIANGSAAQASAAPGGSFLGGNGNTRREGTLLQLLPQLNRYSANLIGHFDVSPAFVPYIEAKYVRVESVGLGGSGPAFFVGGTLGDIYERPRLDNPFLSAPARATLSAQLLNSVNNGINPNGSAVALTAAQQATLRAQIADGSYRFILRKNLTDLGSRREDALRETFRVVAGARGDLGSGFNYDFAVNYGEFKEQTKVLGNVDVQRLNLALDAVRDPATGRIVCGSQLNRARANAGSTPGIDFNGDAANLTADITNCQPLNPFGVGSASPEAINYILRNTTSAGKISQFNVVGSIAGDSSALFTLPGGPVQFSLGGEYRRETNFFQADPAVEAGYTFYNALATFDPPAFEVKEAFGELSIPIVKDLPLLRDLTVSGAARVSDYRGTAGRVWAYNGSVEWSPIEDLRLRANYGRAVRAPNLDEQFSAAGQNFASVSDPCSSDNIGAGTQFREANCRAAGIPASYNYRYVQTLEIRTGGNPDLLVETSDSWTYGGVYRPSYVPGLSLSVDYYNIKVDDVISAVSAQGIINNCYDTPSIENNQFCTLFQRVGAGATGPNGEEAFRIIEGSLLQSSLNFARLETRGIDANLSYTRKIGDVRVSGQVIYTHVFSNNSFLNPLQPDFANTIVGELGLPKDQVNVNIGANFGSISFDTQFRYLGKQAVGAIENTRSFQGRPPQNADDFDIQYYPDVLYIGARLGINVTDTSNFYIGVDNLTDRLPPLGATGTAAGSGIFDNIGRRLYAGVTARF</sequence>
<protein>
    <recommendedName>
        <fullName evidence="18">TonB-dependent receptor</fullName>
    </recommendedName>
</protein>
<dbReference type="InterPro" id="IPR037066">
    <property type="entry name" value="Plug_dom_sf"/>
</dbReference>
<accession>A0ABR5Y9Q9</accession>
<dbReference type="Proteomes" id="UP000076609">
    <property type="component" value="Unassembled WGS sequence"/>
</dbReference>
<proteinExistence type="inferred from homology"/>
<reference evidence="17" key="1">
    <citation type="submission" date="2016-01" db="EMBL/GenBank/DDBJ databases">
        <title>Draft genome of Chromobacterium sp. F49.</title>
        <authorList>
            <person name="Hong K.W."/>
        </authorList>
    </citation>
    <scope>NUCLEOTIDE SEQUENCE [LARGE SCALE GENOMIC DNA]</scope>
    <source>
        <strain evidence="17">CN3</strain>
    </source>
</reference>
<evidence type="ECO:0000256" key="9">
    <source>
        <dbReference type="PROSITE-ProRule" id="PRU01360"/>
    </source>
</evidence>
<dbReference type="PANTHER" id="PTHR47234:SF2">
    <property type="entry name" value="TONB-DEPENDENT RECEPTOR"/>
    <property type="match status" value="1"/>
</dbReference>
<evidence type="ECO:0000256" key="7">
    <source>
        <dbReference type="ARBA" id="ARBA00023136"/>
    </source>
</evidence>
<dbReference type="EMBL" id="LQQO01000034">
    <property type="protein sequence ID" value="KZE11530.1"/>
    <property type="molecule type" value="Genomic_DNA"/>
</dbReference>
<feature type="signal peptide" evidence="13">
    <location>
        <begin position="1"/>
        <end position="25"/>
    </location>
</feature>
<feature type="domain" description="TonB-dependent receptor plug" evidence="15">
    <location>
        <begin position="76"/>
        <end position="190"/>
    </location>
</feature>
<keyword evidence="5 13" id="KW-0732">Signal</keyword>
<gene>
    <name evidence="16" type="ORF">AVT10_04610</name>
</gene>
<dbReference type="Gene3D" id="2.170.130.10">
    <property type="entry name" value="TonB-dependent receptor, plug domain"/>
    <property type="match status" value="1"/>
</dbReference>
<evidence type="ECO:0000313" key="17">
    <source>
        <dbReference type="Proteomes" id="UP000076609"/>
    </source>
</evidence>
<dbReference type="InterPro" id="IPR036942">
    <property type="entry name" value="Beta-barrel_TonB_sf"/>
</dbReference>
<feature type="domain" description="TonB-dependent receptor-like beta-barrel" evidence="14">
    <location>
        <begin position="598"/>
        <end position="1060"/>
    </location>
</feature>
<comment type="subcellular location">
    <subcellularLocation>
        <location evidence="1 9">Cell outer membrane</location>
        <topology evidence="1 9">Multi-pass membrane protein</topology>
    </subcellularLocation>
</comment>
<evidence type="ECO:0000256" key="3">
    <source>
        <dbReference type="ARBA" id="ARBA00022452"/>
    </source>
</evidence>
<keyword evidence="4 9" id="KW-0812">Transmembrane</keyword>
<keyword evidence="17" id="KW-1185">Reference proteome</keyword>
<keyword evidence="6 11" id="KW-0798">TonB box</keyword>
<keyword evidence="2 9" id="KW-0813">Transport</keyword>
<evidence type="ECO:0000256" key="1">
    <source>
        <dbReference type="ARBA" id="ARBA00004571"/>
    </source>
</evidence>
<comment type="similarity">
    <text evidence="9 11">Belongs to the TonB-dependent receptor family.</text>
</comment>
<dbReference type="PROSITE" id="PS01156">
    <property type="entry name" value="TONB_DEPENDENT_REC_2"/>
    <property type="match status" value="1"/>
</dbReference>
<evidence type="ECO:0000259" key="15">
    <source>
        <dbReference type="Pfam" id="PF07715"/>
    </source>
</evidence>
<dbReference type="Pfam" id="PF07715">
    <property type="entry name" value="Plug"/>
    <property type="match status" value="1"/>
</dbReference>
<keyword evidence="7 9" id="KW-0472">Membrane</keyword>
<evidence type="ECO:0000256" key="5">
    <source>
        <dbReference type="ARBA" id="ARBA00022729"/>
    </source>
</evidence>
<evidence type="ECO:0000256" key="13">
    <source>
        <dbReference type="SAM" id="SignalP"/>
    </source>
</evidence>
<dbReference type="PROSITE" id="PS52016">
    <property type="entry name" value="TONB_DEPENDENT_REC_3"/>
    <property type="match status" value="1"/>
</dbReference>
<evidence type="ECO:0000256" key="2">
    <source>
        <dbReference type="ARBA" id="ARBA00022448"/>
    </source>
</evidence>
<keyword evidence="3 9" id="KW-1134">Transmembrane beta strand</keyword>
<keyword evidence="8 9" id="KW-0998">Cell outer membrane</keyword>
<evidence type="ECO:0000256" key="10">
    <source>
        <dbReference type="PROSITE-ProRule" id="PRU10144"/>
    </source>
</evidence>
<dbReference type="Pfam" id="PF00593">
    <property type="entry name" value="TonB_dep_Rec_b-barrel"/>
    <property type="match status" value="1"/>
</dbReference>
<dbReference type="RefSeq" id="WP_066692102.1">
    <property type="nucleotide sequence ID" value="NZ_CP117025.1"/>
</dbReference>
<dbReference type="Gene3D" id="2.40.170.20">
    <property type="entry name" value="TonB-dependent receptor, beta-barrel domain"/>
    <property type="match status" value="1"/>
</dbReference>
<dbReference type="PANTHER" id="PTHR47234">
    <property type="match status" value="1"/>
</dbReference>
<feature type="short sequence motif" description="TonB C-terminal box" evidence="10">
    <location>
        <begin position="1077"/>
        <end position="1094"/>
    </location>
</feature>
<name>A0ABR5Y9Q9_9SPHN</name>
<evidence type="ECO:0000313" key="16">
    <source>
        <dbReference type="EMBL" id="KZE11530.1"/>
    </source>
</evidence>
<dbReference type="InterPro" id="IPR010917">
    <property type="entry name" value="TonB_rcpt_CS"/>
</dbReference>
<dbReference type="InterPro" id="IPR039426">
    <property type="entry name" value="TonB-dep_rcpt-like"/>
</dbReference>
<evidence type="ECO:0000256" key="11">
    <source>
        <dbReference type="RuleBase" id="RU003357"/>
    </source>
</evidence>
<dbReference type="InterPro" id="IPR000531">
    <property type="entry name" value="Beta-barrel_TonB"/>
</dbReference>
<dbReference type="SUPFAM" id="SSF56935">
    <property type="entry name" value="Porins"/>
    <property type="match status" value="1"/>
</dbReference>
<evidence type="ECO:0000256" key="6">
    <source>
        <dbReference type="ARBA" id="ARBA00023077"/>
    </source>
</evidence>
<evidence type="ECO:0000256" key="8">
    <source>
        <dbReference type="ARBA" id="ARBA00023237"/>
    </source>
</evidence>
<feature type="region of interest" description="Disordered" evidence="12">
    <location>
        <begin position="28"/>
        <end position="58"/>
    </location>
</feature>
<organism evidence="16 17">
    <name type="scientific">Sphingomonas hankookensis</name>
    <dbReference type="NCBI Taxonomy" id="563996"/>
    <lineage>
        <taxon>Bacteria</taxon>
        <taxon>Pseudomonadati</taxon>
        <taxon>Pseudomonadota</taxon>
        <taxon>Alphaproteobacteria</taxon>
        <taxon>Sphingomonadales</taxon>
        <taxon>Sphingomonadaceae</taxon>
        <taxon>Sphingomonas</taxon>
    </lineage>
</organism>
<feature type="chain" id="PRO_5045714208" description="TonB-dependent receptor" evidence="13">
    <location>
        <begin position="26"/>
        <end position="1094"/>
    </location>
</feature>
<comment type="caution">
    <text evidence="16">The sequence shown here is derived from an EMBL/GenBank/DDBJ whole genome shotgun (WGS) entry which is preliminary data.</text>
</comment>
<evidence type="ECO:0008006" key="18">
    <source>
        <dbReference type="Google" id="ProtNLM"/>
    </source>
</evidence>
<evidence type="ECO:0000256" key="4">
    <source>
        <dbReference type="ARBA" id="ARBA00022692"/>
    </source>
</evidence>
<evidence type="ECO:0000256" key="12">
    <source>
        <dbReference type="SAM" id="MobiDB-lite"/>
    </source>
</evidence>